<dbReference type="EMBL" id="QBLH01003812">
    <property type="protein sequence ID" value="TGZ32809.1"/>
    <property type="molecule type" value="Genomic_DNA"/>
</dbReference>
<name>A0A4S2JE76_9HYME</name>
<keyword evidence="3" id="KW-1185">Reference proteome</keyword>
<evidence type="ECO:0000313" key="3">
    <source>
        <dbReference type="Proteomes" id="UP000310200"/>
    </source>
</evidence>
<proteinExistence type="predicted"/>
<feature type="region of interest" description="Disordered" evidence="1">
    <location>
        <begin position="1"/>
        <end position="42"/>
    </location>
</feature>
<comment type="caution">
    <text evidence="2">The sequence shown here is derived from an EMBL/GenBank/DDBJ whole genome shotgun (WGS) entry which is preliminary data.</text>
</comment>
<evidence type="ECO:0000256" key="1">
    <source>
        <dbReference type="SAM" id="MobiDB-lite"/>
    </source>
</evidence>
<feature type="region of interest" description="Disordered" evidence="1">
    <location>
        <begin position="69"/>
        <end position="89"/>
    </location>
</feature>
<dbReference type="AlphaFoldDB" id="A0A4S2JE76"/>
<dbReference type="Proteomes" id="UP000310200">
    <property type="component" value="Unassembled WGS sequence"/>
</dbReference>
<gene>
    <name evidence="2" type="ORF">DBV15_00911</name>
</gene>
<protein>
    <submittedName>
        <fullName evidence="2">Uncharacterized protein</fullName>
    </submittedName>
</protein>
<organism evidence="2 3">
    <name type="scientific">Temnothorax longispinosus</name>
    <dbReference type="NCBI Taxonomy" id="300112"/>
    <lineage>
        <taxon>Eukaryota</taxon>
        <taxon>Metazoa</taxon>
        <taxon>Ecdysozoa</taxon>
        <taxon>Arthropoda</taxon>
        <taxon>Hexapoda</taxon>
        <taxon>Insecta</taxon>
        <taxon>Pterygota</taxon>
        <taxon>Neoptera</taxon>
        <taxon>Endopterygota</taxon>
        <taxon>Hymenoptera</taxon>
        <taxon>Apocrita</taxon>
        <taxon>Aculeata</taxon>
        <taxon>Formicoidea</taxon>
        <taxon>Formicidae</taxon>
        <taxon>Myrmicinae</taxon>
        <taxon>Temnothorax</taxon>
    </lineage>
</organism>
<accession>A0A4S2JE76</accession>
<feature type="compositionally biased region" description="Acidic residues" evidence="1">
    <location>
        <begin position="1"/>
        <end position="11"/>
    </location>
</feature>
<sequence length="89" mass="10057">MTVTEEEEEEETNRGWLTAASGGSKQLPIRRVERTGSSGNLTSDRRDSLFVVCLHSNLTQLRQRSRAIERGLETFRPQPGPAKRASEMR</sequence>
<reference evidence="2 3" key="1">
    <citation type="journal article" date="2019" name="Philos. Trans. R. Soc. Lond., B, Biol. Sci.">
        <title>Ant behaviour and brain gene expression of defending hosts depend on the ecological success of the intruding social parasite.</title>
        <authorList>
            <person name="Kaur R."/>
            <person name="Stoldt M."/>
            <person name="Jongepier E."/>
            <person name="Feldmeyer B."/>
            <person name="Menzel F."/>
            <person name="Bornberg-Bauer E."/>
            <person name="Foitzik S."/>
        </authorList>
    </citation>
    <scope>NUCLEOTIDE SEQUENCE [LARGE SCALE GENOMIC DNA]</scope>
    <source>
        <tissue evidence="2">Whole body</tissue>
    </source>
</reference>
<evidence type="ECO:0000313" key="2">
    <source>
        <dbReference type="EMBL" id="TGZ32809.1"/>
    </source>
</evidence>